<gene>
    <name evidence="1" type="ORF">DVW87_13800</name>
</gene>
<dbReference type="EMBL" id="QQNB01000003">
    <property type="protein sequence ID" value="RDE04661.1"/>
    <property type="molecule type" value="Genomic_DNA"/>
</dbReference>
<organism evidence="1 2">
    <name type="scientific">Sphingomonas aracearum</name>
    <dbReference type="NCBI Taxonomy" id="2283317"/>
    <lineage>
        <taxon>Bacteria</taxon>
        <taxon>Pseudomonadati</taxon>
        <taxon>Pseudomonadota</taxon>
        <taxon>Alphaproteobacteria</taxon>
        <taxon>Sphingomonadales</taxon>
        <taxon>Sphingomonadaceae</taxon>
        <taxon>Sphingomonas</taxon>
    </lineage>
</organism>
<comment type="caution">
    <text evidence="1">The sequence shown here is derived from an EMBL/GenBank/DDBJ whole genome shotgun (WGS) entry which is preliminary data.</text>
</comment>
<proteinExistence type="predicted"/>
<evidence type="ECO:0000313" key="1">
    <source>
        <dbReference type="EMBL" id="RDE04661.1"/>
    </source>
</evidence>
<reference evidence="1 2" key="1">
    <citation type="submission" date="2018-07" db="EMBL/GenBank/DDBJ databases">
        <title>a novel species of Sphingomonas isolated from the rhizosphere soil of Araceae plant.</title>
        <authorList>
            <person name="Zhiyong W."/>
            <person name="Qinglan Z."/>
            <person name="Zhiwei F."/>
            <person name="Ding X."/>
            <person name="Gejiao W."/>
            <person name="Shixue Z."/>
        </authorList>
    </citation>
    <scope>NUCLEOTIDE SEQUENCE [LARGE SCALE GENOMIC DNA]</scope>
    <source>
        <strain evidence="1 2">WZY 27</strain>
    </source>
</reference>
<dbReference type="Proteomes" id="UP000253918">
    <property type="component" value="Unassembled WGS sequence"/>
</dbReference>
<name>A0A369VXV2_9SPHN</name>
<sequence>MKGERPALEALAWARQLLPDTDKVEALSRRGFGNDAESTAEAVRVHDTLIRRGYAARARCSKGSDPRFYEYRITYAGAVAIGRVLPEQDEEAA</sequence>
<evidence type="ECO:0000313" key="2">
    <source>
        <dbReference type="Proteomes" id="UP000253918"/>
    </source>
</evidence>
<accession>A0A369VXV2</accession>
<keyword evidence="2" id="KW-1185">Reference proteome</keyword>
<protein>
    <submittedName>
        <fullName evidence="1">Uncharacterized protein</fullName>
    </submittedName>
</protein>
<dbReference type="RefSeq" id="WP_114688397.1">
    <property type="nucleotide sequence ID" value="NZ_QQNB01000003.1"/>
</dbReference>
<dbReference type="AlphaFoldDB" id="A0A369VXV2"/>